<keyword evidence="2 3" id="KW-0732">Signal</keyword>
<sequence length="149" mass="16087">MLKKAAIAIALIAAASAAQAQSVSSFYAGADVGTSRLFGTDGVRKTSKGVFAGYQFNDFVGAEIGYTRYASDFSHTTVSALFSVPVDQFRPYIRLGQSYQKLKGVSGEDGRMGAVGVNYQYNKQVGVRFEIARPQSEFQNVNAAVHYSF</sequence>
<dbReference type="Proteomes" id="UP000680067">
    <property type="component" value="Unassembled WGS sequence"/>
</dbReference>
<comment type="subcellular location">
    <subcellularLocation>
        <location evidence="1">Cell outer membrane</location>
    </subcellularLocation>
</comment>
<dbReference type="GO" id="GO:0009279">
    <property type="term" value="C:cell outer membrane"/>
    <property type="evidence" value="ECO:0007669"/>
    <property type="project" value="UniProtKB-SubCell"/>
</dbReference>
<feature type="chain" id="PRO_5037841822" evidence="3">
    <location>
        <begin position="21"/>
        <end position="149"/>
    </location>
</feature>
<reference evidence="5" key="1">
    <citation type="submission" date="2021-04" db="EMBL/GenBank/DDBJ databases">
        <title>novel species isolated from subtropical streams in China.</title>
        <authorList>
            <person name="Lu H."/>
        </authorList>
    </citation>
    <scope>NUCLEOTIDE SEQUENCE</scope>
    <source>
        <strain evidence="5">LFS511W</strain>
    </source>
</reference>
<organism evidence="5 6">
    <name type="scientific">Undibacterium luofuense</name>
    <dbReference type="NCBI Taxonomy" id="2828733"/>
    <lineage>
        <taxon>Bacteria</taxon>
        <taxon>Pseudomonadati</taxon>
        <taxon>Pseudomonadota</taxon>
        <taxon>Betaproteobacteria</taxon>
        <taxon>Burkholderiales</taxon>
        <taxon>Oxalobacteraceae</taxon>
        <taxon>Undibacterium</taxon>
    </lineage>
</organism>
<name>A0A941DLK4_9BURK</name>
<evidence type="ECO:0000256" key="3">
    <source>
        <dbReference type="SAM" id="SignalP"/>
    </source>
</evidence>
<evidence type="ECO:0000313" key="5">
    <source>
        <dbReference type="EMBL" id="MBR7782205.1"/>
    </source>
</evidence>
<protein>
    <submittedName>
        <fullName evidence="5">Outer membrane beta-barrel protein</fullName>
    </submittedName>
</protein>
<dbReference type="Gene3D" id="2.40.160.20">
    <property type="match status" value="1"/>
</dbReference>
<evidence type="ECO:0000259" key="4">
    <source>
        <dbReference type="Pfam" id="PF13505"/>
    </source>
</evidence>
<accession>A0A941DLK4</accession>
<dbReference type="SUPFAM" id="SSF56925">
    <property type="entry name" value="OMPA-like"/>
    <property type="match status" value="1"/>
</dbReference>
<gene>
    <name evidence="5" type="ORF">KDM89_08635</name>
</gene>
<proteinExistence type="predicted"/>
<dbReference type="EMBL" id="JAGSPN010000005">
    <property type="protein sequence ID" value="MBR7782205.1"/>
    <property type="molecule type" value="Genomic_DNA"/>
</dbReference>
<dbReference type="AlphaFoldDB" id="A0A941DLK4"/>
<keyword evidence="6" id="KW-1185">Reference proteome</keyword>
<feature type="domain" description="Outer membrane protein beta-barrel" evidence="4">
    <location>
        <begin position="7"/>
        <end position="149"/>
    </location>
</feature>
<dbReference type="Pfam" id="PF13505">
    <property type="entry name" value="OMP_b-brl"/>
    <property type="match status" value="1"/>
</dbReference>
<evidence type="ECO:0000256" key="2">
    <source>
        <dbReference type="ARBA" id="ARBA00022729"/>
    </source>
</evidence>
<dbReference type="InterPro" id="IPR011250">
    <property type="entry name" value="OMP/PagP_B-barrel"/>
</dbReference>
<feature type="signal peptide" evidence="3">
    <location>
        <begin position="1"/>
        <end position="20"/>
    </location>
</feature>
<evidence type="ECO:0000313" key="6">
    <source>
        <dbReference type="Proteomes" id="UP000680067"/>
    </source>
</evidence>
<dbReference type="RefSeq" id="WP_212687546.1">
    <property type="nucleotide sequence ID" value="NZ_CAXBSD010000093.1"/>
</dbReference>
<evidence type="ECO:0000256" key="1">
    <source>
        <dbReference type="ARBA" id="ARBA00004442"/>
    </source>
</evidence>
<comment type="caution">
    <text evidence="5">The sequence shown here is derived from an EMBL/GenBank/DDBJ whole genome shotgun (WGS) entry which is preliminary data.</text>
</comment>
<dbReference type="InterPro" id="IPR027385">
    <property type="entry name" value="Beta-barrel_OMP"/>
</dbReference>